<dbReference type="InterPro" id="IPR002641">
    <property type="entry name" value="PNPLA_dom"/>
</dbReference>
<gene>
    <name evidence="3" type="ORF">L2740_15240</name>
</gene>
<comment type="caution">
    <text evidence="3">The sequence shown here is derived from an EMBL/GenBank/DDBJ whole genome shotgun (WGS) entry which is preliminary data.</text>
</comment>
<dbReference type="AlphaFoldDB" id="A0A9X1ZCV7"/>
<protein>
    <submittedName>
        <fullName evidence="3">Alpha/beta hydrolase</fullName>
    </submittedName>
</protein>
<dbReference type="GO" id="GO:0016787">
    <property type="term" value="F:hydrolase activity"/>
    <property type="evidence" value="ECO:0007669"/>
    <property type="project" value="UniProtKB-KW"/>
</dbReference>
<dbReference type="Pfam" id="PF01734">
    <property type="entry name" value="Patatin"/>
    <property type="match status" value="1"/>
</dbReference>
<dbReference type="InterPro" id="IPR016035">
    <property type="entry name" value="Acyl_Trfase/lysoPLipase"/>
</dbReference>
<sequence>MSSLRFIAGPKAYKTLSENEFKPELFTQLLAASGGPKWIGIAGLDRYLFTEFFKGLKQPLHTLGASSGAWRLACLAQKNPNSAYDRLEQLYIGQRYDTKPTSSEISTQVAGIINGLLGSEGAAEIIDNPHINSHYIACQARHINRAGGRLALGAGLAAAAVTNLASRKSIAWHFRRCVFGVNQHSSAFAGLKDLPSRYYGLSRDNIHQVLLATGSIPLVLAPVTQINGAPKGHYYDGGITDYHFDLPLVHNKGLTLYPHFYPHMAPGWFDKSLAWRFAKQNYDNALILAPTDAYLQSLPYGKLPDREDFKQLDSDSRIKYWRHSVSMSQVLADDLAEVINKNTLLEHLEKL</sequence>
<dbReference type="GO" id="GO:0006629">
    <property type="term" value="P:lipid metabolic process"/>
    <property type="evidence" value="ECO:0007669"/>
    <property type="project" value="UniProtKB-KW"/>
</dbReference>
<proteinExistence type="predicted"/>
<keyword evidence="4" id="KW-1185">Reference proteome</keyword>
<dbReference type="EMBL" id="JAKILB010000010">
    <property type="protein sequence ID" value="MCL1139899.1"/>
    <property type="molecule type" value="Genomic_DNA"/>
</dbReference>
<evidence type="ECO:0000259" key="2">
    <source>
        <dbReference type="Pfam" id="PF01734"/>
    </source>
</evidence>
<name>A0A9X1ZCV7_9GAMM</name>
<keyword evidence="3" id="KW-0378">Hydrolase</keyword>
<feature type="domain" description="PNPLA" evidence="2">
    <location>
        <begin position="55"/>
        <end position="241"/>
    </location>
</feature>
<keyword evidence="1" id="KW-0443">Lipid metabolism</keyword>
<evidence type="ECO:0000256" key="1">
    <source>
        <dbReference type="ARBA" id="ARBA00023098"/>
    </source>
</evidence>
<accession>A0A9X1ZCV7</accession>
<organism evidence="3 4">
    <name type="scientific">Shewanella pneumatophori</name>
    <dbReference type="NCBI Taxonomy" id="314092"/>
    <lineage>
        <taxon>Bacteria</taxon>
        <taxon>Pseudomonadati</taxon>
        <taxon>Pseudomonadota</taxon>
        <taxon>Gammaproteobacteria</taxon>
        <taxon>Alteromonadales</taxon>
        <taxon>Shewanellaceae</taxon>
        <taxon>Shewanella</taxon>
    </lineage>
</organism>
<dbReference type="Proteomes" id="UP001139293">
    <property type="component" value="Unassembled WGS sequence"/>
</dbReference>
<reference evidence="3" key="1">
    <citation type="submission" date="2022-01" db="EMBL/GenBank/DDBJ databases">
        <title>Whole genome-based taxonomy of the Shewanellaceae.</title>
        <authorList>
            <person name="Martin-Rodriguez A.J."/>
        </authorList>
    </citation>
    <scope>NUCLEOTIDE SEQUENCE</scope>
    <source>
        <strain evidence="3">KCTC 23973</strain>
    </source>
</reference>
<evidence type="ECO:0000313" key="4">
    <source>
        <dbReference type="Proteomes" id="UP001139293"/>
    </source>
</evidence>
<dbReference type="SUPFAM" id="SSF52151">
    <property type="entry name" value="FabD/lysophospholipase-like"/>
    <property type="match status" value="1"/>
</dbReference>
<evidence type="ECO:0000313" key="3">
    <source>
        <dbReference type="EMBL" id="MCL1139899.1"/>
    </source>
</evidence>
<dbReference type="RefSeq" id="WP_248950977.1">
    <property type="nucleotide sequence ID" value="NZ_JAKILB010000010.1"/>
</dbReference>